<dbReference type="InterPro" id="IPR036142">
    <property type="entry name" value="ENT_dom-like_sf"/>
</dbReference>
<dbReference type="Pfam" id="PF05641">
    <property type="entry name" value="Agenet"/>
    <property type="match status" value="1"/>
</dbReference>
<evidence type="ECO:0000313" key="6">
    <source>
        <dbReference type="Proteomes" id="UP001443914"/>
    </source>
</evidence>
<dbReference type="PROSITE" id="PS51138">
    <property type="entry name" value="ENT"/>
    <property type="match status" value="1"/>
</dbReference>
<keyword evidence="2" id="KW-0539">Nucleus</keyword>
<dbReference type="SUPFAM" id="SSF158639">
    <property type="entry name" value="ENT-like"/>
    <property type="match status" value="1"/>
</dbReference>
<dbReference type="Gene3D" id="1.10.1240.40">
    <property type="entry name" value="ENT domain"/>
    <property type="match status" value="1"/>
</dbReference>
<evidence type="ECO:0000256" key="3">
    <source>
        <dbReference type="SAM" id="MobiDB-lite"/>
    </source>
</evidence>
<dbReference type="PANTHER" id="PTHR31917:SF5">
    <property type="entry name" value="OS02G0204500 PROTEIN"/>
    <property type="match status" value="1"/>
</dbReference>
<dbReference type="InterPro" id="IPR014002">
    <property type="entry name" value="Agenet_dom_plant"/>
</dbReference>
<feature type="domain" description="ENT" evidence="4">
    <location>
        <begin position="329"/>
        <end position="394"/>
    </location>
</feature>
<evidence type="ECO:0000313" key="5">
    <source>
        <dbReference type="EMBL" id="KAK9706114.1"/>
    </source>
</evidence>
<dbReference type="EMBL" id="JBDFQZ010000007">
    <property type="protein sequence ID" value="KAK9706115.1"/>
    <property type="molecule type" value="Genomic_DNA"/>
</dbReference>
<name>A0AAW1JPS3_SAPOF</name>
<feature type="region of interest" description="Disordered" evidence="3">
    <location>
        <begin position="290"/>
        <end position="310"/>
    </location>
</feature>
<organism evidence="5 6">
    <name type="scientific">Saponaria officinalis</name>
    <name type="common">Common soapwort</name>
    <name type="synonym">Lychnis saponaria</name>
    <dbReference type="NCBI Taxonomy" id="3572"/>
    <lineage>
        <taxon>Eukaryota</taxon>
        <taxon>Viridiplantae</taxon>
        <taxon>Streptophyta</taxon>
        <taxon>Embryophyta</taxon>
        <taxon>Tracheophyta</taxon>
        <taxon>Spermatophyta</taxon>
        <taxon>Magnoliopsida</taxon>
        <taxon>eudicotyledons</taxon>
        <taxon>Gunneridae</taxon>
        <taxon>Pentapetalae</taxon>
        <taxon>Caryophyllales</taxon>
        <taxon>Caryophyllaceae</taxon>
        <taxon>Caryophylleae</taxon>
        <taxon>Saponaria</taxon>
    </lineage>
</organism>
<dbReference type="InterPro" id="IPR005491">
    <property type="entry name" value="ENT_dom"/>
</dbReference>
<evidence type="ECO:0000256" key="1">
    <source>
        <dbReference type="ARBA" id="ARBA00004123"/>
    </source>
</evidence>
<dbReference type="PANTHER" id="PTHR31917">
    <property type="entry name" value="AGENET DOMAIN-CONTAINING PROTEIN-RELATED"/>
    <property type="match status" value="1"/>
</dbReference>
<gene>
    <name evidence="5" type="ORF">RND81_07G104900</name>
</gene>
<dbReference type="Proteomes" id="UP001443914">
    <property type="component" value="Unassembled WGS sequence"/>
</dbReference>
<accession>A0AAW1JPS3</accession>
<protein>
    <recommendedName>
        <fullName evidence="4">ENT domain-containing protein</fullName>
    </recommendedName>
</protein>
<dbReference type="SMART" id="SM01191">
    <property type="entry name" value="ENT"/>
    <property type="match status" value="1"/>
</dbReference>
<comment type="caution">
    <text evidence="5">The sequence shown here is derived from an EMBL/GenBank/DDBJ whole genome shotgun (WGS) entry which is preliminary data.</text>
</comment>
<dbReference type="SMART" id="SM00743">
    <property type="entry name" value="Agenet"/>
    <property type="match status" value="2"/>
</dbReference>
<proteinExistence type="predicted"/>
<evidence type="ECO:0000259" key="4">
    <source>
        <dbReference type="PROSITE" id="PS51138"/>
    </source>
</evidence>
<sequence>MTRFKKGTKVEVLSLKEGSSGSWRCAEIIDSNSRRFTVRYDGDFELLGNSKVEKVSRKAIRPYPAPVDVLQNWVPGDVVEVFHNFSWKMATILKGVGRDHVLVRLLGSALDIKVDKYDVRARLRWQDGEWIVIEKDANKCEDLRFRFPSSQNDTKQPRKMVTFVSGRKKGDNLESKAVRLKTVKRKLFDVHSQVEKYSRPNKKTIRFGNKESVWNEFNDTQRLQLPEKVGKNASSRDVLHEKSIHPYLINKMNGGYDTFLEKEKKYGDDVSVSSSVGSCSVYRNPLPGSYRVFPSDQSEENDSQSSDAESFCELRPKEEYRILPPKEALRDEIHRLELHAYRSIIGALYASGPLNWERELLLTNLRESLRISNDEHLAEIRNLVSSSSICIPAS</sequence>
<dbReference type="Pfam" id="PF03735">
    <property type="entry name" value="ENT"/>
    <property type="match status" value="1"/>
</dbReference>
<evidence type="ECO:0000256" key="2">
    <source>
        <dbReference type="ARBA" id="ARBA00023242"/>
    </source>
</evidence>
<dbReference type="AlphaFoldDB" id="A0AAW1JPS3"/>
<keyword evidence="6" id="KW-1185">Reference proteome</keyword>
<dbReference type="EMBL" id="JBDFQZ010000007">
    <property type="protein sequence ID" value="KAK9706114.1"/>
    <property type="molecule type" value="Genomic_DNA"/>
</dbReference>
<dbReference type="InterPro" id="IPR008395">
    <property type="entry name" value="Agenet-like_dom"/>
</dbReference>
<reference evidence="5 6" key="1">
    <citation type="submission" date="2024-03" db="EMBL/GenBank/DDBJ databases">
        <title>WGS assembly of Saponaria officinalis var. Norfolk2.</title>
        <authorList>
            <person name="Jenkins J."/>
            <person name="Shu S."/>
            <person name="Grimwood J."/>
            <person name="Barry K."/>
            <person name="Goodstein D."/>
            <person name="Schmutz J."/>
            <person name="Leebens-Mack J."/>
            <person name="Osbourn A."/>
        </authorList>
    </citation>
    <scope>NUCLEOTIDE SEQUENCE [LARGE SCALE GENOMIC DNA]</scope>
    <source>
        <strain evidence="6">cv. Norfolk2</strain>
        <strain evidence="5">JIC</strain>
        <tissue evidence="5">Leaf</tissue>
    </source>
</reference>
<dbReference type="GO" id="GO:0005634">
    <property type="term" value="C:nucleus"/>
    <property type="evidence" value="ECO:0007669"/>
    <property type="project" value="UniProtKB-SubCell"/>
</dbReference>
<comment type="subcellular location">
    <subcellularLocation>
        <location evidence="1">Nucleus</location>
    </subcellularLocation>
</comment>